<accession>A0A1I8QB26</accession>
<feature type="region of interest" description="Disordered" evidence="1">
    <location>
        <begin position="335"/>
        <end position="356"/>
    </location>
</feature>
<evidence type="ECO:0000256" key="1">
    <source>
        <dbReference type="SAM" id="MobiDB-lite"/>
    </source>
</evidence>
<dbReference type="AlphaFoldDB" id="A0A1I8QB26"/>
<proteinExistence type="predicted"/>
<dbReference type="KEGG" id="scac:106082790"/>
<protein>
    <submittedName>
        <fullName evidence="2">Uncharacterized protein</fullName>
    </submittedName>
</protein>
<dbReference type="OrthoDB" id="8037134at2759"/>
<organism evidence="2 3">
    <name type="scientific">Stomoxys calcitrans</name>
    <name type="common">Stable fly</name>
    <name type="synonym">Conops calcitrans</name>
    <dbReference type="NCBI Taxonomy" id="35570"/>
    <lineage>
        <taxon>Eukaryota</taxon>
        <taxon>Metazoa</taxon>
        <taxon>Ecdysozoa</taxon>
        <taxon>Arthropoda</taxon>
        <taxon>Hexapoda</taxon>
        <taxon>Insecta</taxon>
        <taxon>Pterygota</taxon>
        <taxon>Neoptera</taxon>
        <taxon>Endopterygota</taxon>
        <taxon>Diptera</taxon>
        <taxon>Brachycera</taxon>
        <taxon>Muscomorpha</taxon>
        <taxon>Muscoidea</taxon>
        <taxon>Muscidae</taxon>
        <taxon>Stomoxys</taxon>
    </lineage>
</organism>
<sequence>MTAVAASLNVSSELDITPSRKRKRQFERVQEKAAAPTIKSCFTNEAFHSTPKKIIAKRRLNKENVTQIYGLEVKSIAEIANEDNESKQQEQPLNPYEVVRPPKKKQKPAPACFENPALNLNGPDKQFNPYEIVREPTPLTNSNCFVNSALNLKTNDEVPASRNPFEIQRDSMPVMPSKLKIGLPFVPNIGCRIDFKDMSMTQLTPSKLLAEKLVFSPVVKHKVSLGSIGEETMDIGKELDCYQLELENSINEAKLRKNGGMENLEIATPPLKETYEINVEQKINIKHKLTEIKEDVENEIVEESVVETYQHSEVQAICETRKQEETEEILDNKNPFVNTADTSPEKQPSGEGTAKCNNPFVYTEEEDIATNPEILDELYGPDSDVEGADVSFDFKTPAPFVRAYTRAASPKLRVSRESLKKEEGSDKQAEEGDHIRKSLNVKNIIRKSIRKLMHPHGFAQKHEQGEEQEGDKHGVGFINTIRQSLRRKPARHLLEEEEHSQVNECELSIVDGSERTLKLKSNLPQTDYVKIEDLTNEKKHNLRNSIRRSTREVGHQFMKTVFHKKHEEYEFR</sequence>
<reference evidence="2" key="1">
    <citation type="submission" date="2020-05" db="UniProtKB">
        <authorList>
            <consortium name="EnsemblMetazoa"/>
        </authorList>
    </citation>
    <scope>IDENTIFICATION</scope>
    <source>
        <strain evidence="2">USDA</strain>
    </source>
</reference>
<dbReference type="STRING" id="35570.A0A1I8QB26"/>
<dbReference type="EnsemblMetazoa" id="SCAU015510-RA">
    <property type="protein sequence ID" value="SCAU015510-PA"/>
    <property type="gene ID" value="SCAU015510"/>
</dbReference>
<feature type="region of interest" description="Disordered" evidence="1">
    <location>
        <begin position="1"/>
        <end position="33"/>
    </location>
</feature>
<gene>
    <name evidence="2" type="primary">106082790</name>
</gene>
<evidence type="ECO:0000313" key="2">
    <source>
        <dbReference type="EnsemblMetazoa" id="SCAU015510-PA"/>
    </source>
</evidence>
<dbReference type="Proteomes" id="UP000095300">
    <property type="component" value="Unassembled WGS sequence"/>
</dbReference>
<evidence type="ECO:0000313" key="3">
    <source>
        <dbReference type="Proteomes" id="UP000095300"/>
    </source>
</evidence>
<feature type="region of interest" description="Disordered" evidence="1">
    <location>
        <begin position="415"/>
        <end position="435"/>
    </location>
</feature>
<name>A0A1I8QB26_STOCA</name>
<keyword evidence="3" id="KW-1185">Reference proteome</keyword>
<feature type="region of interest" description="Disordered" evidence="1">
    <location>
        <begin position="82"/>
        <end position="118"/>
    </location>
</feature>
<feature type="compositionally biased region" description="Polar residues" evidence="1">
    <location>
        <begin position="335"/>
        <end position="346"/>
    </location>
</feature>
<dbReference type="VEuPathDB" id="VectorBase:SCAU015510"/>